<evidence type="ECO:0000256" key="9">
    <source>
        <dbReference type="ARBA" id="ARBA00023136"/>
    </source>
</evidence>
<dbReference type="PANTHER" id="PTHR42771">
    <property type="entry name" value="IRON(3+)-HYDROXAMATE IMPORT ATP-BINDING PROTEIN FHUC"/>
    <property type="match status" value="1"/>
</dbReference>
<dbReference type="InterPro" id="IPR003439">
    <property type="entry name" value="ABC_transporter-like_ATP-bd"/>
</dbReference>
<evidence type="ECO:0000313" key="12">
    <source>
        <dbReference type="Proteomes" id="UP000664701"/>
    </source>
</evidence>
<feature type="domain" description="ABC transporter" evidence="10">
    <location>
        <begin position="4"/>
        <end position="240"/>
    </location>
</feature>
<evidence type="ECO:0000313" key="11">
    <source>
        <dbReference type="EMBL" id="WYJ77214.1"/>
    </source>
</evidence>
<keyword evidence="8" id="KW-0406">Ion transport</keyword>
<evidence type="ECO:0000256" key="1">
    <source>
        <dbReference type="ARBA" id="ARBA00004202"/>
    </source>
</evidence>
<reference evidence="11 12" key="2">
    <citation type="submission" date="2024-03" db="EMBL/GenBank/DDBJ databases">
        <title>The Genome Sequence of Enterococcus sp. DIV2402.</title>
        <authorList>
            <consortium name="The Broad Institute Genomics Platform"/>
            <consortium name="The Broad Institute Microbial Omics Core"/>
            <consortium name="The Broad Institute Genomic Center for Infectious Diseases"/>
            <person name="Earl A."/>
            <person name="Manson A."/>
            <person name="Gilmore M."/>
            <person name="Schwartman J."/>
            <person name="Shea T."/>
            <person name="Abouelleil A."/>
            <person name="Cao P."/>
            <person name="Chapman S."/>
            <person name="Cusick C."/>
            <person name="Young S."/>
            <person name="Neafsey D."/>
            <person name="Nusbaum C."/>
            <person name="Birren B."/>
        </authorList>
    </citation>
    <scope>NUCLEOTIDE SEQUENCE [LARGE SCALE GENOMIC DNA]</scope>
    <source>
        <strain evidence="11 12">DIV2402</strain>
    </source>
</reference>
<dbReference type="SUPFAM" id="SSF52540">
    <property type="entry name" value="P-loop containing nucleoside triphosphate hydrolases"/>
    <property type="match status" value="1"/>
</dbReference>
<evidence type="ECO:0000256" key="5">
    <source>
        <dbReference type="ARBA" id="ARBA00022741"/>
    </source>
</evidence>
<reference evidence="11 12" key="1">
    <citation type="submission" date="2021-03" db="EMBL/GenBank/DDBJ databases">
        <authorList>
            <person name="Gilmore M.S."/>
            <person name="Schwartzman J."/>
            <person name="Van Tyne D."/>
            <person name="Martin M."/>
            <person name="Earl A.M."/>
            <person name="Manson A.L."/>
            <person name="Straub T."/>
            <person name="Salamzade R."/>
            <person name="Saavedra J."/>
            <person name="Lebreton F."/>
            <person name="Prichula J."/>
            <person name="Schaufler K."/>
            <person name="Gaca A."/>
            <person name="Sgardioli B."/>
            <person name="Wagenaar J."/>
            <person name="Strong T."/>
        </authorList>
    </citation>
    <scope>NUCLEOTIDE SEQUENCE [LARGE SCALE GENOMIC DNA]</scope>
    <source>
        <strain evidence="11 12">DIV2402</strain>
    </source>
</reference>
<evidence type="ECO:0000256" key="8">
    <source>
        <dbReference type="ARBA" id="ARBA00023065"/>
    </source>
</evidence>
<keyword evidence="12" id="KW-1185">Reference proteome</keyword>
<dbReference type="PANTHER" id="PTHR42771:SF4">
    <property type="entry name" value="IRON(3+)-HYDROXAMATE IMPORT ATP-BINDING PROTEIN FHUC"/>
    <property type="match status" value="1"/>
</dbReference>
<keyword evidence="3" id="KW-1003">Cell membrane</keyword>
<dbReference type="PROSITE" id="PS00211">
    <property type="entry name" value="ABC_TRANSPORTER_1"/>
    <property type="match status" value="1"/>
</dbReference>
<dbReference type="SMART" id="SM00382">
    <property type="entry name" value="AAA"/>
    <property type="match status" value="1"/>
</dbReference>
<keyword evidence="4" id="KW-0410">Iron transport</keyword>
<dbReference type="Proteomes" id="UP000664701">
    <property type="component" value="Chromosome"/>
</dbReference>
<keyword evidence="6 11" id="KW-0067">ATP-binding</keyword>
<dbReference type="Gene3D" id="3.40.50.300">
    <property type="entry name" value="P-loop containing nucleotide triphosphate hydrolases"/>
    <property type="match status" value="1"/>
</dbReference>
<dbReference type="EMBL" id="CP147251">
    <property type="protein sequence ID" value="WYJ77214.1"/>
    <property type="molecule type" value="Genomic_DNA"/>
</dbReference>
<gene>
    <name evidence="11" type="ORF">DOK78_001852</name>
</gene>
<name>A0ABZ2SSU7_9ENTE</name>
<evidence type="ECO:0000256" key="7">
    <source>
        <dbReference type="ARBA" id="ARBA00023004"/>
    </source>
</evidence>
<dbReference type="CDD" id="cd03214">
    <property type="entry name" value="ABC_Iron-Siderophores_B12_Hemin"/>
    <property type="match status" value="1"/>
</dbReference>
<keyword evidence="2" id="KW-0813">Transport</keyword>
<organism evidence="11 12">
    <name type="scientific">Candidatus Enterococcus lowellii</name>
    <dbReference type="NCBI Taxonomy" id="2230877"/>
    <lineage>
        <taxon>Bacteria</taxon>
        <taxon>Bacillati</taxon>
        <taxon>Bacillota</taxon>
        <taxon>Bacilli</taxon>
        <taxon>Lactobacillales</taxon>
        <taxon>Enterococcaceae</taxon>
        <taxon>Enterococcus</taxon>
    </lineage>
</organism>
<dbReference type="RefSeq" id="WP_207942607.1">
    <property type="nucleotide sequence ID" value="NZ_CP147251.1"/>
</dbReference>
<sequence>MGILVAEQLSTGYGEYLISENLNYTFREGTITNIIGPNGCGKSTFLKTLARVLPNQGGTVLLNSKALNQYSSKEIAKELAMLAQTSEAQIDLSVFDVVSYGRYPYQKGWGSLSGEDQQIIQWALEITGLTELARQSVITLSGGQRQRVWIAMALVQDTDIVILDEPTTYLDPAHQLEVLNVLKEINQTKGKTIIMTSHDINLSSRFSDSILAMKDGKILKEGTPEEVITPAVLKEVFQIDAEIIIHPKTQRPLILSYEVLKMGNAYE</sequence>
<evidence type="ECO:0000256" key="4">
    <source>
        <dbReference type="ARBA" id="ARBA00022496"/>
    </source>
</evidence>
<comment type="subcellular location">
    <subcellularLocation>
        <location evidence="1">Cell membrane</location>
        <topology evidence="1">Peripheral membrane protein</topology>
    </subcellularLocation>
</comment>
<dbReference type="InterPro" id="IPR051535">
    <property type="entry name" value="Siderophore_ABC-ATPase"/>
</dbReference>
<evidence type="ECO:0000259" key="10">
    <source>
        <dbReference type="PROSITE" id="PS50893"/>
    </source>
</evidence>
<evidence type="ECO:0000256" key="2">
    <source>
        <dbReference type="ARBA" id="ARBA00022448"/>
    </source>
</evidence>
<protein>
    <submittedName>
        <fullName evidence="11">Iron complex transport system ATP-binding protein</fullName>
    </submittedName>
</protein>
<accession>A0ABZ2SSU7</accession>
<dbReference type="PROSITE" id="PS50893">
    <property type="entry name" value="ABC_TRANSPORTER_2"/>
    <property type="match status" value="1"/>
</dbReference>
<keyword evidence="9" id="KW-0472">Membrane</keyword>
<dbReference type="Pfam" id="PF00005">
    <property type="entry name" value="ABC_tran"/>
    <property type="match status" value="1"/>
</dbReference>
<evidence type="ECO:0000256" key="3">
    <source>
        <dbReference type="ARBA" id="ARBA00022475"/>
    </source>
</evidence>
<evidence type="ECO:0000256" key="6">
    <source>
        <dbReference type="ARBA" id="ARBA00022840"/>
    </source>
</evidence>
<keyword evidence="7" id="KW-0408">Iron</keyword>
<keyword evidence="5" id="KW-0547">Nucleotide-binding</keyword>
<dbReference type="InterPro" id="IPR027417">
    <property type="entry name" value="P-loop_NTPase"/>
</dbReference>
<dbReference type="InterPro" id="IPR003593">
    <property type="entry name" value="AAA+_ATPase"/>
</dbReference>
<dbReference type="GO" id="GO:0005524">
    <property type="term" value="F:ATP binding"/>
    <property type="evidence" value="ECO:0007669"/>
    <property type="project" value="UniProtKB-KW"/>
</dbReference>
<proteinExistence type="predicted"/>
<dbReference type="InterPro" id="IPR017871">
    <property type="entry name" value="ABC_transporter-like_CS"/>
</dbReference>